<dbReference type="EC" id="1.97.1.-" evidence="1"/>
<accession>A0A133XX52</accession>
<comment type="function">
    <text evidence="1">Activation of anaerobic ribonucleoside-triphosphate reductase under anaerobic conditions by generation of an organic free radical, using S-adenosylmethionine and reduced flavodoxin as cosubstrates to produce 5'-deoxy-adenosine.</text>
</comment>
<evidence type="ECO:0000313" key="3">
    <source>
        <dbReference type="Proteomes" id="UP000070675"/>
    </source>
</evidence>
<dbReference type="GO" id="GO:0043365">
    <property type="term" value="F:[formate-C-acetyltransferase]-activating enzyme activity"/>
    <property type="evidence" value="ECO:0007669"/>
    <property type="project" value="InterPro"/>
</dbReference>
<dbReference type="STRING" id="1393034.HMPREF3192_00176"/>
<dbReference type="PATRIC" id="fig|1393034.3.peg.169"/>
<keyword evidence="1" id="KW-0560">Oxidoreductase</keyword>
<dbReference type="Pfam" id="PF13353">
    <property type="entry name" value="Fer4_12"/>
    <property type="match status" value="1"/>
</dbReference>
<protein>
    <recommendedName>
        <fullName evidence="1">Anaerobic ribonucleoside-triphosphate reductase-activating protein</fullName>
        <ecNumber evidence="1">1.97.1.-</ecNumber>
    </recommendedName>
</protein>
<evidence type="ECO:0000313" key="2">
    <source>
        <dbReference type="EMBL" id="KXB35525.1"/>
    </source>
</evidence>
<comment type="similarity">
    <text evidence="1">Belongs to the organic radical-activating enzymes family.</text>
</comment>
<dbReference type="AlphaFoldDB" id="A0A133XX52"/>
<sequence>MVQNFNFGEPFTSKTAQDIIDSLAPDYIAGLTVLGGEPMEPENQHGLVDLFERVRRAYPHKSIWCYTGDTYEEISEGGFHHTDVTDRILACLDVLVDGPFEKDLYDITLRFRGSSNQRLIDIPKTLAQNKVVLWQDEKVYATHKME</sequence>
<organism evidence="2 3">
    <name type="scientific">Atopobium deltae</name>
    <dbReference type="NCBI Taxonomy" id="1393034"/>
    <lineage>
        <taxon>Bacteria</taxon>
        <taxon>Bacillati</taxon>
        <taxon>Actinomycetota</taxon>
        <taxon>Coriobacteriia</taxon>
        <taxon>Coriobacteriales</taxon>
        <taxon>Atopobiaceae</taxon>
        <taxon>Atopobium</taxon>
    </lineage>
</organism>
<evidence type="ECO:0000256" key="1">
    <source>
        <dbReference type="PIRNR" id="PIRNR000368"/>
    </source>
</evidence>
<dbReference type="Proteomes" id="UP000070675">
    <property type="component" value="Unassembled WGS sequence"/>
</dbReference>
<keyword evidence="3" id="KW-1185">Reference proteome</keyword>
<gene>
    <name evidence="2" type="ORF">HMPREF3192_00176</name>
</gene>
<reference evidence="3" key="1">
    <citation type="submission" date="2016-01" db="EMBL/GenBank/DDBJ databases">
        <authorList>
            <person name="Mitreva M."/>
            <person name="Pepin K.H."/>
            <person name="Mihindukulasuriya K.A."/>
            <person name="Fulton R."/>
            <person name="Fronick C."/>
            <person name="O'Laughlin M."/>
            <person name="Miner T."/>
            <person name="Herter B."/>
            <person name="Rosa B.A."/>
            <person name="Cordes M."/>
            <person name="Tomlinson C."/>
            <person name="Wollam A."/>
            <person name="Palsikar V.B."/>
            <person name="Mardis E.R."/>
            <person name="Wilson R.K."/>
        </authorList>
    </citation>
    <scope>NUCLEOTIDE SEQUENCE [LARGE SCALE GENOMIC DNA]</scope>
    <source>
        <strain evidence="3">DNF00019</strain>
    </source>
</reference>
<comment type="caution">
    <text evidence="2">The sequence shown here is derived from an EMBL/GenBank/DDBJ whole genome shotgun (WGS) entry which is preliminary data.</text>
</comment>
<name>A0A133XX52_9ACTN</name>
<dbReference type="InterPro" id="IPR012837">
    <property type="entry name" value="NrdG"/>
</dbReference>
<proteinExistence type="inferred from homology"/>
<dbReference type="GO" id="GO:0051539">
    <property type="term" value="F:4 iron, 4 sulfur cluster binding"/>
    <property type="evidence" value="ECO:0007669"/>
    <property type="project" value="InterPro"/>
</dbReference>
<dbReference type="EMBL" id="LSCR01000002">
    <property type="protein sequence ID" value="KXB35525.1"/>
    <property type="molecule type" value="Genomic_DNA"/>
</dbReference>
<dbReference type="PIRSF" id="PIRSF000368">
    <property type="entry name" value="NrdG"/>
    <property type="match status" value="1"/>
</dbReference>